<accession>A0ABS5UD84</accession>
<evidence type="ECO:0000313" key="2">
    <source>
        <dbReference type="EMBL" id="MBT1073652.1"/>
    </source>
</evidence>
<reference evidence="2 3" key="1">
    <citation type="submission" date="2021-05" db="EMBL/GenBank/DDBJ databases">
        <title>The draft genome of Geobacter chapellei DSM 13688.</title>
        <authorList>
            <person name="Xu Z."/>
            <person name="Masuda Y."/>
            <person name="Itoh H."/>
            <person name="Senoo K."/>
        </authorList>
    </citation>
    <scope>NUCLEOTIDE SEQUENCE [LARGE SCALE GENOMIC DNA]</scope>
    <source>
        <strain evidence="2 3">DSM 13688</strain>
    </source>
</reference>
<feature type="non-terminal residue" evidence="2">
    <location>
        <position position="68"/>
    </location>
</feature>
<dbReference type="Proteomes" id="UP000784128">
    <property type="component" value="Unassembled WGS sequence"/>
</dbReference>
<dbReference type="EMBL" id="JAHDYS010000059">
    <property type="protein sequence ID" value="MBT1073652.1"/>
    <property type="molecule type" value="Genomic_DNA"/>
</dbReference>
<dbReference type="RefSeq" id="WP_214301730.1">
    <property type="nucleotide sequence ID" value="NZ_JAHDYS010000059.1"/>
</dbReference>
<feature type="domain" description="MBG" evidence="1">
    <location>
        <begin position="1"/>
        <end position="27"/>
    </location>
</feature>
<organism evidence="2 3">
    <name type="scientific">Pelotalea chapellei</name>
    <dbReference type="NCBI Taxonomy" id="44671"/>
    <lineage>
        <taxon>Bacteria</taxon>
        <taxon>Pseudomonadati</taxon>
        <taxon>Thermodesulfobacteriota</taxon>
        <taxon>Desulfuromonadia</taxon>
        <taxon>Geobacterales</taxon>
        <taxon>Geobacteraceae</taxon>
        <taxon>Pelotalea</taxon>
    </lineage>
</organism>
<gene>
    <name evidence="2" type="ORF">KJB30_17895</name>
</gene>
<feature type="non-terminal residue" evidence="2">
    <location>
        <position position="1"/>
    </location>
</feature>
<dbReference type="Pfam" id="PF18887">
    <property type="entry name" value="MBG_3"/>
    <property type="match status" value="1"/>
</dbReference>
<dbReference type="InterPro" id="IPR043772">
    <property type="entry name" value="MBG_3"/>
</dbReference>
<comment type="caution">
    <text evidence="2">The sequence shown here is derived from an EMBL/GenBank/DDBJ whole genome shotgun (WGS) entry which is preliminary data.</text>
</comment>
<proteinExistence type="predicted"/>
<name>A0ABS5UD84_9BACT</name>
<evidence type="ECO:0000313" key="3">
    <source>
        <dbReference type="Proteomes" id="UP000784128"/>
    </source>
</evidence>
<evidence type="ECO:0000259" key="1">
    <source>
        <dbReference type="Pfam" id="PF18887"/>
    </source>
</evidence>
<protein>
    <recommendedName>
        <fullName evidence="1">MBG domain-containing protein</fullName>
    </recommendedName>
</protein>
<keyword evidence="3" id="KW-1185">Reference proteome</keyword>
<sequence>SYAVVATVSDANYTGTANGTLVIAKATPAITWAAPAPVFVGTTLSATQLNASSTVAGTFVYTPVSGTV</sequence>